<proteinExistence type="predicted"/>
<dbReference type="AlphaFoldDB" id="A0A7R9GGU9"/>
<dbReference type="OrthoDB" id="4321958at2759"/>
<dbReference type="Proteomes" id="UP000678499">
    <property type="component" value="Unassembled WGS sequence"/>
</dbReference>
<evidence type="ECO:0008006" key="3">
    <source>
        <dbReference type="Google" id="ProtNLM"/>
    </source>
</evidence>
<sequence length="149" mass="16643">MDEDEEADACYKRKCSANENCCEGSVCVEIDGVEGECLPADGRSEGERCIRDEDCEVGLFCEREHKSGGKFCQASVSRKKQLNEGCDMSVDCDIEKGLCCQLQRRIRQRAKKVCSYFSDALQCIGPVAVDKVKVELPKLPVPGEKRIYF</sequence>
<evidence type="ECO:0000313" key="1">
    <source>
        <dbReference type="EMBL" id="CAD7280649.1"/>
    </source>
</evidence>
<name>A0A7R9GGU9_9CRUS</name>
<gene>
    <name evidence="1" type="ORF">NMOB1V02_LOCUS8307</name>
</gene>
<evidence type="ECO:0000313" key="2">
    <source>
        <dbReference type="Proteomes" id="UP000678499"/>
    </source>
</evidence>
<dbReference type="EMBL" id="CAJPEX010002290">
    <property type="protein sequence ID" value="CAG0920801.1"/>
    <property type="molecule type" value="Genomic_DNA"/>
</dbReference>
<keyword evidence="2" id="KW-1185">Reference proteome</keyword>
<accession>A0A7R9GGU9</accession>
<dbReference type="EMBL" id="OA884327">
    <property type="protein sequence ID" value="CAD7280649.1"/>
    <property type="molecule type" value="Genomic_DNA"/>
</dbReference>
<organism evidence="1">
    <name type="scientific">Notodromas monacha</name>
    <dbReference type="NCBI Taxonomy" id="399045"/>
    <lineage>
        <taxon>Eukaryota</taxon>
        <taxon>Metazoa</taxon>
        <taxon>Ecdysozoa</taxon>
        <taxon>Arthropoda</taxon>
        <taxon>Crustacea</taxon>
        <taxon>Oligostraca</taxon>
        <taxon>Ostracoda</taxon>
        <taxon>Podocopa</taxon>
        <taxon>Podocopida</taxon>
        <taxon>Cypridocopina</taxon>
        <taxon>Cypridoidea</taxon>
        <taxon>Cyprididae</taxon>
        <taxon>Notodromas</taxon>
    </lineage>
</organism>
<reference evidence="1" key="1">
    <citation type="submission" date="2020-11" db="EMBL/GenBank/DDBJ databases">
        <authorList>
            <person name="Tran Van P."/>
        </authorList>
    </citation>
    <scope>NUCLEOTIDE SEQUENCE</scope>
</reference>
<protein>
    <recommendedName>
        <fullName evidence="3">Dickkopf N-terminal cysteine-rich domain-containing protein</fullName>
    </recommendedName>
</protein>